<dbReference type="SUPFAM" id="SSF56281">
    <property type="entry name" value="Metallo-hydrolase/oxidoreductase"/>
    <property type="match status" value="1"/>
</dbReference>
<dbReference type="GO" id="GO:0046872">
    <property type="term" value="F:metal ion binding"/>
    <property type="evidence" value="ECO:0007669"/>
    <property type="project" value="UniProtKB-KW"/>
</dbReference>
<keyword evidence="4" id="KW-0378">Hydrolase</keyword>
<dbReference type="Gene3D" id="3.60.15.10">
    <property type="entry name" value="Ribonuclease Z/Hydroxyacylglutathione hydrolase-like"/>
    <property type="match status" value="1"/>
</dbReference>
<dbReference type="InterPro" id="IPR001279">
    <property type="entry name" value="Metallo-B-lactamas"/>
</dbReference>
<evidence type="ECO:0000256" key="1">
    <source>
        <dbReference type="ARBA" id="ARBA00001947"/>
    </source>
</evidence>
<evidence type="ECO:0000256" key="3">
    <source>
        <dbReference type="ARBA" id="ARBA00022723"/>
    </source>
</evidence>
<dbReference type="OrthoDB" id="3196337at2"/>
<sequence length="267" mass="29170">MAESSVQVMACGSTVFPLSRVFRGKGLPRRVFPSNVFLYTHASGRRVLVDTGYPPTFRGTGLVGWLYGRILPALVSGEETVDQRLLALGLTPDDVEFVVLTHLHPDHVGGVRWFPDATFVLSSGQVASLRRSRVREGIFRALLPAWFTPGIVADEQPAVTVAGLSGFDLLGDGSVLVVSLPGHARGHLGVLFDGQVLVAGDAAWGREFLGWSRRLRWLPRFISDEAEAHERTSIELQRAEAAGVTVWFSHDAYADGKVLLRDDGSRR</sequence>
<protein>
    <submittedName>
        <fullName evidence="6">Uncharacterized protein</fullName>
    </submittedName>
</protein>
<dbReference type="PANTHER" id="PTHR42978">
    <property type="entry name" value="QUORUM-QUENCHING LACTONASE YTNP-RELATED-RELATED"/>
    <property type="match status" value="1"/>
</dbReference>
<dbReference type="KEGG" id="rtn:A6122_2836"/>
<dbReference type="PANTHER" id="PTHR42978:SF2">
    <property type="entry name" value="102 KBASES UNSTABLE REGION: FROM 1 TO 119443"/>
    <property type="match status" value="1"/>
</dbReference>
<dbReference type="AlphaFoldDB" id="A0A160KW40"/>
<dbReference type="GO" id="GO:0016787">
    <property type="term" value="F:hydrolase activity"/>
    <property type="evidence" value="ECO:0007669"/>
    <property type="project" value="UniProtKB-KW"/>
</dbReference>
<comment type="cofactor">
    <cofactor evidence="1">
        <name>Zn(2+)</name>
        <dbReference type="ChEBI" id="CHEBI:29105"/>
    </cofactor>
</comment>
<organism evidence="6 7">
    <name type="scientific">Rathayibacter tritici</name>
    <dbReference type="NCBI Taxonomy" id="33888"/>
    <lineage>
        <taxon>Bacteria</taxon>
        <taxon>Bacillati</taxon>
        <taxon>Actinomycetota</taxon>
        <taxon>Actinomycetes</taxon>
        <taxon>Micrococcales</taxon>
        <taxon>Microbacteriaceae</taxon>
        <taxon>Rathayibacter</taxon>
    </lineage>
</organism>
<dbReference type="RefSeq" id="WP_068256512.1">
    <property type="nucleotide sequence ID" value="NZ_CP015515.1"/>
</dbReference>
<keyword evidence="3" id="KW-0479">Metal-binding</keyword>
<reference evidence="6 7" key="1">
    <citation type="submission" date="2016-05" db="EMBL/GenBank/DDBJ databases">
        <title>Complete genome sequence of Rathayibacter tritici NCPPB 1953.</title>
        <authorList>
            <person name="Park J."/>
            <person name="Lee H.-H."/>
            <person name="Lee S.-W."/>
            <person name="Seo Y.-S."/>
        </authorList>
    </citation>
    <scope>NUCLEOTIDE SEQUENCE [LARGE SCALE GENOMIC DNA]</scope>
    <source>
        <strain evidence="6 7">NCPPB 1953</strain>
    </source>
</reference>
<dbReference type="InterPro" id="IPR036866">
    <property type="entry name" value="RibonucZ/Hydroxyglut_hydro"/>
</dbReference>
<name>A0A160KW40_9MICO</name>
<gene>
    <name evidence="6" type="ORF">A6122_2836</name>
</gene>
<evidence type="ECO:0000313" key="6">
    <source>
        <dbReference type="EMBL" id="AND17944.1"/>
    </source>
</evidence>
<comment type="similarity">
    <text evidence="2">Belongs to the metallo-beta-lactamase superfamily.</text>
</comment>
<evidence type="ECO:0000256" key="2">
    <source>
        <dbReference type="ARBA" id="ARBA00007749"/>
    </source>
</evidence>
<evidence type="ECO:0000256" key="5">
    <source>
        <dbReference type="ARBA" id="ARBA00022833"/>
    </source>
</evidence>
<accession>A0A160KW40</accession>
<dbReference type="InterPro" id="IPR051013">
    <property type="entry name" value="MBL_superfamily_lactonases"/>
</dbReference>
<dbReference type="SMART" id="SM00849">
    <property type="entry name" value="Lactamase_B"/>
    <property type="match status" value="1"/>
</dbReference>
<dbReference type="Proteomes" id="UP000077071">
    <property type="component" value="Chromosome"/>
</dbReference>
<evidence type="ECO:0000256" key="4">
    <source>
        <dbReference type="ARBA" id="ARBA00022801"/>
    </source>
</evidence>
<keyword evidence="5" id="KW-0862">Zinc</keyword>
<keyword evidence="7" id="KW-1185">Reference proteome</keyword>
<dbReference type="CDD" id="cd07730">
    <property type="entry name" value="metallo-hydrolase-like_MBL-fold"/>
    <property type="match status" value="1"/>
</dbReference>
<proteinExistence type="inferred from homology"/>
<dbReference type="PATRIC" id="fig|33888.3.peg.3188"/>
<dbReference type="Pfam" id="PF00753">
    <property type="entry name" value="Lactamase_B"/>
    <property type="match status" value="1"/>
</dbReference>
<evidence type="ECO:0000313" key="7">
    <source>
        <dbReference type="Proteomes" id="UP000077071"/>
    </source>
</evidence>
<dbReference type="STRING" id="33888.A6122_2836"/>
<dbReference type="EMBL" id="CP015515">
    <property type="protein sequence ID" value="AND17944.1"/>
    <property type="molecule type" value="Genomic_DNA"/>
</dbReference>